<comment type="similarity">
    <text evidence="1">Belongs to the SNAP family.</text>
</comment>
<dbReference type="GO" id="GO:0035494">
    <property type="term" value="P:SNARE complex disassembly"/>
    <property type="evidence" value="ECO:0007669"/>
    <property type="project" value="TreeGrafter"/>
</dbReference>
<comment type="caution">
    <text evidence="5">The sequence shown here is derived from an EMBL/GenBank/DDBJ whole genome shotgun (WGS) entry which is preliminary data.</text>
</comment>
<protein>
    <submittedName>
        <fullName evidence="5">Uncharacterized protein</fullName>
    </submittedName>
</protein>
<keyword evidence="6" id="KW-1185">Reference proteome</keyword>
<feature type="non-terminal residue" evidence="5">
    <location>
        <position position="1"/>
    </location>
</feature>
<evidence type="ECO:0000256" key="3">
    <source>
        <dbReference type="ARBA" id="ARBA00022927"/>
    </source>
</evidence>
<feature type="region of interest" description="Disordered" evidence="4">
    <location>
        <begin position="107"/>
        <end position="136"/>
    </location>
</feature>
<dbReference type="OrthoDB" id="9984275at2759"/>
<dbReference type="PANTHER" id="PTHR13768">
    <property type="entry name" value="SOLUBLE NSF ATTACHMENT PROTEIN SNAP"/>
    <property type="match status" value="1"/>
</dbReference>
<feature type="region of interest" description="Disordered" evidence="4">
    <location>
        <begin position="42"/>
        <end position="83"/>
    </location>
</feature>
<evidence type="ECO:0000256" key="1">
    <source>
        <dbReference type="ARBA" id="ARBA00010050"/>
    </source>
</evidence>
<dbReference type="Pfam" id="PF14938">
    <property type="entry name" value="SNAP"/>
    <property type="match status" value="2"/>
</dbReference>
<evidence type="ECO:0000256" key="4">
    <source>
        <dbReference type="SAM" id="MobiDB-lite"/>
    </source>
</evidence>
<dbReference type="SUPFAM" id="SSF48452">
    <property type="entry name" value="TPR-like"/>
    <property type="match status" value="1"/>
</dbReference>
<evidence type="ECO:0000313" key="5">
    <source>
        <dbReference type="EMBL" id="KAF9620236.1"/>
    </source>
</evidence>
<dbReference type="GO" id="GO:0005774">
    <property type="term" value="C:vacuolar membrane"/>
    <property type="evidence" value="ECO:0007669"/>
    <property type="project" value="TreeGrafter"/>
</dbReference>
<gene>
    <name evidence="5" type="ORF">IFM89_010971</name>
</gene>
<feature type="compositionally biased region" description="Low complexity" evidence="4">
    <location>
        <begin position="61"/>
        <end position="76"/>
    </location>
</feature>
<dbReference type="EMBL" id="JADFTS010000002">
    <property type="protein sequence ID" value="KAF9620236.1"/>
    <property type="molecule type" value="Genomic_DNA"/>
</dbReference>
<accession>A0A835ILM5</accession>
<keyword evidence="3" id="KW-0653">Protein transport</keyword>
<dbReference type="GO" id="GO:0031201">
    <property type="term" value="C:SNARE complex"/>
    <property type="evidence" value="ECO:0007669"/>
    <property type="project" value="TreeGrafter"/>
</dbReference>
<proteinExistence type="inferred from homology"/>
<dbReference type="GO" id="GO:0019905">
    <property type="term" value="F:syntaxin binding"/>
    <property type="evidence" value="ECO:0007669"/>
    <property type="project" value="TreeGrafter"/>
</dbReference>
<dbReference type="InterPro" id="IPR011990">
    <property type="entry name" value="TPR-like_helical_dom_sf"/>
</dbReference>
<evidence type="ECO:0000313" key="6">
    <source>
        <dbReference type="Proteomes" id="UP000631114"/>
    </source>
</evidence>
<dbReference type="PANTHER" id="PTHR13768:SF8">
    <property type="entry name" value="ALPHA-SOLUBLE NSF ATTACHMENT PROTEIN"/>
    <property type="match status" value="1"/>
</dbReference>
<dbReference type="AlphaFoldDB" id="A0A835ILM5"/>
<dbReference type="GO" id="GO:0005483">
    <property type="term" value="F:soluble NSF attachment protein activity"/>
    <property type="evidence" value="ECO:0007669"/>
    <property type="project" value="TreeGrafter"/>
</dbReference>
<sequence>NINCFSSIIEKPLQGKCFRIGDKKLITLFDICFPSQGLSDLDMDKNRTSESSPRGVLDNCTRSLESETSSSTANTSDCEAQPNRKNVSHWRSFLHLLKSPVKKKLKEVYNDSGHERKSQARSRPKRNAPSYKDPLADSKLEMIKNIKAQRMETETKKIEAMEWAKLNMAARHAKEIGELYETEQDLLQAIAYLERAADLFSSEEVTTSANQCKQKVAQLAAQLEHKLIVNPSILGVMEQYHIKPCQSIVASSGYPHRQKHVLKGLRCLILKCQACSAYAKAVQIYEEIVRHSLNNNLLKYNVKGYLLNAGLCQLCKGDAIAIPNALEKYQDLDPTFSGTREYKFLACYTPLQTLQLSHTLGEISLQWNSPLPSPELSLPGCALHPHGQQCPHVPQSPHGQHQHCPHARAQDPPDPQPQR</sequence>
<name>A0A835ILM5_9MAGN</name>
<dbReference type="Proteomes" id="UP000631114">
    <property type="component" value="Unassembled WGS sequence"/>
</dbReference>
<reference evidence="5 6" key="1">
    <citation type="submission" date="2020-10" db="EMBL/GenBank/DDBJ databases">
        <title>The Coptis chinensis genome and diversification of protoberbering-type alkaloids.</title>
        <authorList>
            <person name="Wang B."/>
            <person name="Shu S."/>
            <person name="Song C."/>
            <person name="Liu Y."/>
        </authorList>
    </citation>
    <scope>NUCLEOTIDE SEQUENCE [LARGE SCALE GENOMIC DNA]</scope>
    <source>
        <strain evidence="5">HL-2020</strain>
        <tissue evidence="5">Leaf</tissue>
    </source>
</reference>
<feature type="region of interest" description="Disordered" evidence="4">
    <location>
        <begin position="388"/>
        <end position="419"/>
    </location>
</feature>
<keyword evidence="2" id="KW-0813">Transport</keyword>
<evidence type="ECO:0000256" key="2">
    <source>
        <dbReference type="ARBA" id="ARBA00022448"/>
    </source>
</evidence>
<dbReference type="InterPro" id="IPR000744">
    <property type="entry name" value="NSF_attach"/>
</dbReference>
<organism evidence="5 6">
    <name type="scientific">Coptis chinensis</name>
    <dbReference type="NCBI Taxonomy" id="261450"/>
    <lineage>
        <taxon>Eukaryota</taxon>
        <taxon>Viridiplantae</taxon>
        <taxon>Streptophyta</taxon>
        <taxon>Embryophyta</taxon>
        <taxon>Tracheophyta</taxon>
        <taxon>Spermatophyta</taxon>
        <taxon>Magnoliopsida</taxon>
        <taxon>Ranunculales</taxon>
        <taxon>Ranunculaceae</taxon>
        <taxon>Coptidoideae</taxon>
        <taxon>Coptis</taxon>
    </lineage>
</organism>
<dbReference type="GO" id="GO:0006886">
    <property type="term" value="P:intracellular protein transport"/>
    <property type="evidence" value="ECO:0007669"/>
    <property type="project" value="InterPro"/>
</dbReference>
<feature type="compositionally biased region" description="Basic and acidic residues" evidence="4">
    <location>
        <begin position="107"/>
        <end position="118"/>
    </location>
</feature>
<dbReference type="Gene3D" id="1.25.40.10">
    <property type="entry name" value="Tetratricopeptide repeat domain"/>
    <property type="match status" value="2"/>
</dbReference>